<proteinExistence type="predicted"/>
<dbReference type="EMBL" id="HBIA01012530">
    <property type="protein sequence ID" value="CAE0234541.1"/>
    <property type="molecule type" value="Transcribed_RNA"/>
</dbReference>
<gene>
    <name evidence="2" type="ORF">SRAS04492_LOCUS6347</name>
</gene>
<feature type="compositionally biased region" description="Polar residues" evidence="1">
    <location>
        <begin position="96"/>
        <end position="112"/>
    </location>
</feature>
<protein>
    <submittedName>
        <fullName evidence="2">Uncharacterized protein</fullName>
    </submittedName>
</protein>
<reference evidence="2" key="1">
    <citation type="submission" date="2021-01" db="EMBL/GenBank/DDBJ databases">
        <authorList>
            <person name="Corre E."/>
            <person name="Pelletier E."/>
            <person name="Niang G."/>
            <person name="Scheremetjew M."/>
            <person name="Finn R."/>
            <person name="Kale V."/>
            <person name="Holt S."/>
            <person name="Cochrane G."/>
            <person name="Meng A."/>
            <person name="Brown T."/>
            <person name="Cohen L."/>
        </authorList>
    </citation>
    <scope>NUCLEOTIDE SEQUENCE</scope>
    <source>
        <strain evidence="2">Ras09</strain>
    </source>
</reference>
<dbReference type="AlphaFoldDB" id="A0A7S3FV38"/>
<organism evidence="2">
    <name type="scientific">Strombidium rassoulzadegani</name>
    <dbReference type="NCBI Taxonomy" id="1082188"/>
    <lineage>
        <taxon>Eukaryota</taxon>
        <taxon>Sar</taxon>
        <taxon>Alveolata</taxon>
        <taxon>Ciliophora</taxon>
        <taxon>Intramacronucleata</taxon>
        <taxon>Spirotrichea</taxon>
        <taxon>Oligotrichia</taxon>
        <taxon>Strombidiidae</taxon>
        <taxon>Strombidium</taxon>
    </lineage>
</organism>
<evidence type="ECO:0000256" key="1">
    <source>
        <dbReference type="SAM" id="MobiDB-lite"/>
    </source>
</evidence>
<sequence length="142" mass="15962">MFIRKIEQNYEQNSSKMSACLLCWGFLTSYQKQRHLEHAHYTITPSFFRNKEQYMKHARTHEKIKDNGTMIALLNDQCKITVGNPYMVQPSIASQLTQSAKGDDPNQGSSANRLLDVNSQVQDGGGLGGVGSQMSQLSQKYS</sequence>
<feature type="region of interest" description="Disordered" evidence="1">
    <location>
        <begin position="96"/>
        <end position="142"/>
    </location>
</feature>
<name>A0A7S3FV38_9SPIT</name>
<feature type="compositionally biased region" description="Low complexity" evidence="1">
    <location>
        <begin position="132"/>
        <end position="142"/>
    </location>
</feature>
<accession>A0A7S3FV38</accession>
<evidence type="ECO:0000313" key="2">
    <source>
        <dbReference type="EMBL" id="CAE0234541.1"/>
    </source>
</evidence>